<keyword evidence="2" id="KW-1185">Reference proteome</keyword>
<proteinExistence type="predicted"/>
<name>A0A1Y6D1I2_9GAMM</name>
<dbReference type="InterPro" id="IPR009225">
    <property type="entry name" value="Phage_head_completion_GpL"/>
</dbReference>
<dbReference type="AlphaFoldDB" id="A0A1Y6D1I2"/>
<dbReference type="RefSeq" id="WP_085211790.1">
    <property type="nucleotide sequence ID" value="NZ_FXAM01000001.1"/>
</dbReference>
<organism evidence="1 2">
    <name type="scientific">Methylomagnum ishizawai</name>
    <dbReference type="NCBI Taxonomy" id="1760988"/>
    <lineage>
        <taxon>Bacteria</taxon>
        <taxon>Pseudomonadati</taxon>
        <taxon>Pseudomonadota</taxon>
        <taxon>Gammaproteobacteria</taxon>
        <taxon>Methylococcales</taxon>
        <taxon>Methylococcaceae</taxon>
        <taxon>Methylomagnum</taxon>
    </lineage>
</organism>
<reference evidence="1 2" key="1">
    <citation type="submission" date="2016-12" db="EMBL/GenBank/DDBJ databases">
        <authorList>
            <person name="Song W.-J."/>
            <person name="Kurnit D.M."/>
        </authorList>
    </citation>
    <scope>NUCLEOTIDE SEQUENCE [LARGE SCALE GENOMIC DNA]</scope>
    <source>
        <strain evidence="1 2">175</strain>
    </source>
</reference>
<sequence length="178" mass="19547">MAALTGKPPSTLSRTIGNDGFWPDVDVRAWIEAHRIPAEYQDALILECLRTAMVEMNRDLRECKAAAIALGHDRLVADPAINDSDLVTWAEAHPELIDGEPVVAVLYRNAAYNLAKAKALRRFATIDRRPVAENEAKSGPDTEAYFLDEAQQNLGGIQMRMLPGNPGKTNHGVYVALL</sequence>
<evidence type="ECO:0000313" key="1">
    <source>
        <dbReference type="EMBL" id="SMF94422.1"/>
    </source>
</evidence>
<dbReference type="EMBL" id="FXAM01000001">
    <property type="protein sequence ID" value="SMF94422.1"/>
    <property type="molecule type" value="Genomic_DNA"/>
</dbReference>
<accession>A0A1Y6D1I2</accession>
<dbReference type="STRING" id="1760988.SAMN02949497_1737"/>
<gene>
    <name evidence="1" type="ORF">SAMN02949497_1737</name>
</gene>
<evidence type="ECO:0000313" key="2">
    <source>
        <dbReference type="Proteomes" id="UP000192923"/>
    </source>
</evidence>
<dbReference type="Pfam" id="PF05926">
    <property type="entry name" value="Phage_GPL"/>
    <property type="match status" value="1"/>
</dbReference>
<dbReference type="Proteomes" id="UP000192923">
    <property type="component" value="Unassembled WGS sequence"/>
</dbReference>
<dbReference type="OrthoDB" id="6312934at2"/>
<protein>
    <submittedName>
        <fullName evidence="1">Phage head completion protein (GPL)</fullName>
    </submittedName>
</protein>